<gene>
    <name evidence="1" type="primary">apaH</name>
    <name evidence="1" type="ORF">HSR121_2697</name>
</gene>
<evidence type="ECO:0000313" key="2">
    <source>
        <dbReference type="Proteomes" id="UP000663525"/>
    </source>
</evidence>
<protein>
    <submittedName>
        <fullName evidence="1">Serine/threonine protein phosphatase PP2A family</fullName>
    </submittedName>
</protein>
<proteinExistence type="predicted"/>
<accession>A0A897N2U5</accession>
<organism evidence="1 2">
    <name type="scientific">Halapricum desulfuricans</name>
    <dbReference type="NCBI Taxonomy" id="2841257"/>
    <lineage>
        <taxon>Archaea</taxon>
        <taxon>Methanobacteriati</taxon>
        <taxon>Methanobacteriota</taxon>
        <taxon>Stenosarchaea group</taxon>
        <taxon>Halobacteria</taxon>
        <taxon>Halobacteriales</taxon>
        <taxon>Haloarculaceae</taxon>
        <taxon>Halapricum</taxon>
    </lineage>
</organism>
<dbReference type="AlphaFoldDB" id="A0A897N2U5"/>
<name>A0A897N2U5_9EURY</name>
<dbReference type="Proteomes" id="UP000663525">
    <property type="component" value="Chromosome"/>
</dbReference>
<sequence length="48" mass="5283">MLSRLWGTNLYRPLLPSTDRIAFARGVSISVTTDAFTSNDPPSGGMRR</sequence>
<reference evidence="1" key="1">
    <citation type="submission" date="2020-11" db="EMBL/GenBank/DDBJ databases">
        <title>Carbohydrate-dependent, anaerobic sulfur respiration: A novel catabolism in halophilic archaea.</title>
        <authorList>
            <person name="Sorokin D.Y."/>
            <person name="Messina E."/>
            <person name="Smedile F."/>
            <person name="La Cono V."/>
            <person name="Hallsworth J.E."/>
            <person name="Yakimov M.M."/>
        </authorList>
    </citation>
    <scope>NUCLEOTIDE SEQUENCE</scope>
    <source>
        <strain evidence="1">HSR12-1</strain>
    </source>
</reference>
<dbReference type="EMBL" id="CP064787">
    <property type="protein sequence ID" value="QSG07017.1"/>
    <property type="molecule type" value="Genomic_DNA"/>
</dbReference>
<evidence type="ECO:0000313" key="1">
    <source>
        <dbReference type="EMBL" id="QSG07017.1"/>
    </source>
</evidence>